<dbReference type="InterPro" id="IPR041338">
    <property type="entry name" value="OSBS_N"/>
</dbReference>
<evidence type="ECO:0000259" key="6">
    <source>
        <dbReference type="SMART" id="SM00922"/>
    </source>
</evidence>
<gene>
    <name evidence="4 7" type="primary">menC</name>
    <name evidence="7" type="ORF">HMSLTHF_29990</name>
</gene>
<evidence type="ECO:0000313" key="7">
    <source>
        <dbReference type="EMBL" id="BCA93224.1"/>
    </source>
</evidence>
<comment type="function">
    <text evidence="4">Converts 2-succinyl-6-hydroxy-2,4-cyclohexadiene-1-carboxylate (SHCHC) to 2-succinylbenzoate (OSB).</text>
</comment>
<evidence type="ECO:0000256" key="2">
    <source>
        <dbReference type="ARBA" id="ARBA00022842"/>
    </source>
</evidence>
<comment type="cofactor">
    <cofactor evidence="4">
        <name>a divalent metal cation</name>
        <dbReference type="ChEBI" id="CHEBI:60240"/>
    </cofactor>
</comment>
<dbReference type="InterPro" id="IPR029017">
    <property type="entry name" value="Enolase-like_N"/>
</dbReference>
<dbReference type="InterPro" id="IPR013342">
    <property type="entry name" value="Mandelate_racemase_C"/>
</dbReference>
<dbReference type="Proteomes" id="UP000503197">
    <property type="component" value="Chromosome"/>
</dbReference>
<dbReference type="SFLD" id="SFLDS00001">
    <property type="entry name" value="Enolase"/>
    <property type="match status" value="1"/>
</dbReference>
<feature type="binding site" evidence="4">
    <location>
        <position position="160"/>
    </location>
    <ligand>
        <name>Mg(2+)</name>
        <dbReference type="ChEBI" id="CHEBI:18420"/>
    </ligand>
</feature>
<dbReference type="SUPFAM" id="SSF54826">
    <property type="entry name" value="Enolase N-terminal domain-like"/>
    <property type="match status" value="1"/>
</dbReference>
<dbReference type="HAMAP" id="MF_00470">
    <property type="entry name" value="MenC_1"/>
    <property type="match status" value="1"/>
</dbReference>
<feature type="binding site" evidence="4">
    <location>
        <position position="186"/>
    </location>
    <ligand>
        <name>Mg(2+)</name>
        <dbReference type="ChEBI" id="CHEBI:18420"/>
    </ligand>
</feature>
<dbReference type="InterPro" id="IPR018110">
    <property type="entry name" value="Mandel_Rmase/mucon_lact_enz_CS"/>
</dbReference>
<evidence type="ECO:0000313" key="8">
    <source>
        <dbReference type="Proteomes" id="UP000503197"/>
    </source>
</evidence>
<dbReference type="EC" id="4.2.1.113" evidence="4 5"/>
<dbReference type="Pfam" id="PF13378">
    <property type="entry name" value="MR_MLE_C"/>
    <property type="match status" value="1"/>
</dbReference>
<dbReference type="UniPathway" id="UPA00079"/>
<dbReference type="InterPro" id="IPR029065">
    <property type="entry name" value="Enolase_C-like"/>
</dbReference>
<dbReference type="Gene3D" id="3.20.20.120">
    <property type="entry name" value="Enolase-like C-terminal domain"/>
    <property type="match status" value="1"/>
</dbReference>
<keyword evidence="2 4" id="KW-0460">Magnesium</keyword>
<evidence type="ECO:0000256" key="4">
    <source>
        <dbReference type="HAMAP-Rule" id="MF_00470"/>
    </source>
</evidence>
<feature type="active site" description="Proton donor" evidence="4">
    <location>
        <position position="132"/>
    </location>
</feature>
<proteinExistence type="inferred from homology"/>
<dbReference type="SFLD" id="SFLDG00180">
    <property type="entry name" value="muconate_cycloisomerase"/>
    <property type="match status" value="1"/>
</dbReference>
<keyword evidence="4" id="KW-0474">Menaquinone biosynthesis</keyword>
<keyword evidence="1 4" id="KW-0479">Metal-binding</keyword>
<feature type="binding site" evidence="4">
    <location>
        <position position="209"/>
    </location>
    <ligand>
        <name>Mg(2+)</name>
        <dbReference type="ChEBI" id="CHEBI:18420"/>
    </ligand>
</feature>
<dbReference type="NCBIfam" id="TIGR01927">
    <property type="entry name" value="menC_gam_Gplu"/>
    <property type="match status" value="1"/>
</dbReference>
<dbReference type="CDD" id="cd03320">
    <property type="entry name" value="OSBS"/>
    <property type="match status" value="1"/>
</dbReference>
<accession>A0A6F8SXR6</accession>
<dbReference type="GO" id="GO:0009063">
    <property type="term" value="P:amino acid catabolic process"/>
    <property type="evidence" value="ECO:0007669"/>
    <property type="project" value="InterPro"/>
</dbReference>
<dbReference type="PANTHER" id="PTHR48073">
    <property type="entry name" value="O-SUCCINYLBENZOATE SYNTHASE-RELATED"/>
    <property type="match status" value="1"/>
</dbReference>
<dbReference type="Pfam" id="PF21508">
    <property type="entry name" value="MenC_N"/>
    <property type="match status" value="1"/>
</dbReference>
<comment type="catalytic activity">
    <reaction evidence="4">
        <text>(1R,6R)-6-hydroxy-2-succinyl-cyclohexa-2,4-diene-1-carboxylate = 2-succinylbenzoate + H2O</text>
        <dbReference type="Rhea" id="RHEA:10196"/>
        <dbReference type="ChEBI" id="CHEBI:15377"/>
        <dbReference type="ChEBI" id="CHEBI:18325"/>
        <dbReference type="ChEBI" id="CHEBI:58689"/>
        <dbReference type="EC" id="4.2.1.113"/>
    </reaction>
</comment>
<dbReference type="InterPro" id="IPR036849">
    <property type="entry name" value="Enolase-like_C_sf"/>
</dbReference>
<evidence type="ECO:0000256" key="3">
    <source>
        <dbReference type="ARBA" id="ARBA00023239"/>
    </source>
</evidence>
<comment type="pathway">
    <text evidence="4">Quinol/quinone metabolism; menaquinone biosynthesis.</text>
</comment>
<protein>
    <recommendedName>
        <fullName evidence="4 5">o-succinylbenzoate synthase</fullName>
        <shortName evidence="4">OSB synthase</shortName>
        <shortName evidence="4">OSBS</shortName>
        <ecNumber evidence="4 5">4.2.1.113</ecNumber>
    </recommendedName>
    <alternativeName>
        <fullName evidence="4">4-(2'-carboxyphenyl)-4-oxybutyric acid synthase</fullName>
    </alternativeName>
    <alternativeName>
        <fullName evidence="4">o-succinylbenzoic acid synthase</fullName>
    </alternativeName>
</protein>
<dbReference type="AlphaFoldDB" id="A0A6F8SXR6"/>
<dbReference type="SUPFAM" id="SSF51604">
    <property type="entry name" value="Enolase C-terminal domain-like"/>
    <property type="match status" value="1"/>
</dbReference>
<dbReference type="NCBIfam" id="NF003473">
    <property type="entry name" value="PRK05105.1"/>
    <property type="match status" value="1"/>
</dbReference>
<dbReference type="Gene3D" id="3.30.390.10">
    <property type="entry name" value="Enolase-like, N-terminal domain"/>
    <property type="match status" value="1"/>
</dbReference>
<dbReference type="InterPro" id="IPR010196">
    <property type="entry name" value="OSB_synthase_MenC1"/>
</dbReference>
<dbReference type="UniPathway" id="UPA01057">
    <property type="reaction ID" value="UER00165"/>
</dbReference>
<dbReference type="GO" id="GO:0000287">
    <property type="term" value="F:magnesium ion binding"/>
    <property type="evidence" value="ECO:0007669"/>
    <property type="project" value="UniProtKB-UniRule"/>
</dbReference>
<evidence type="ECO:0000256" key="5">
    <source>
        <dbReference type="NCBIfam" id="TIGR01927"/>
    </source>
</evidence>
<dbReference type="GO" id="GO:0009234">
    <property type="term" value="P:menaquinone biosynthetic process"/>
    <property type="evidence" value="ECO:0007669"/>
    <property type="project" value="UniProtKB-UniRule"/>
</dbReference>
<name>A0A6F8SXR6_9GAMM</name>
<reference evidence="7 8" key="1">
    <citation type="submission" date="2020-02" db="EMBL/GenBank/DDBJ databases">
        <title>Complete Genome Sequence of Halomonas meridiana strain BAA-801, Isolated from Deep Sea Thermal Vent.</title>
        <authorList>
            <person name="Takahashi Y."/>
            <person name="Takahashi H."/>
            <person name="Galipon J."/>
            <person name="Arakawa K."/>
        </authorList>
    </citation>
    <scope>NUCLEOTIDE SEQUENCE [LARGE SCALE GENOMIC DNA]</scope>
    <source>
        <strain evidence="7 8">Slthf1</strain>
    </source>
</reference>
<comment type="pathway">
    <text evidence="4">Quinol/quinone metabolism; 1,4-dihydroxy-2-naphthoate biosynthesis; 1,4-dihydroxy-2-naphthoate from chorismate: step 4/7.</text>
</comment>
<organism evidence="7 8">
    <name type="scientific">Vreelandella aquamarina</name>
    <dbReference type="NCBI Taxonomy" id="77097"/>
    <lineage>
        <taxon>Bacteria</taxon>
        <taxon>Pseudomonadati</taxon>
        <taxon>Pseudomonadota</taxon>
        <taxon>Gammaproteobacteria</taxon>
        <taxon>Oceanospirillales</taxon>
        <taxon>Halomonadaceae</taxon>
        <taxon>Vreelandella</taxon>
    </lineage>
</organism>
<evidence type="ECO:0000256" key="1">
    <source>
        <dbReference type="ARBA" id="ARBA00022723"/>
    </source>
</evidence>
<feature type="active site" description="Proton acceptor" evidence="4">
    <location>
        <position position="230"/>
    </location>
</feature>
<dbReference type="RefSeq" id="WP_172416589.1">
    <property type="nucleotide sequence ID" value="NZ_AP022821.1"/>
</dbReference>
<dbReference type="EMBL" id="AP022821">
    <property type="protein sequence ID" value="BCA93224.1"/>
    <property type="molecule type" value="Genomic_DNA"/>
</dbReference>
<dbReference type="GO" id="GO:0043748">
    <property type="term" value="F:O-succinylbenzoate synthase activity"/>
    <property type="evidence" value="ECO:0007669"/>
    <property type="project" value="UniProtKB-EC"/>
</dbReference>
<dbReference type="PROSITE" id="PS00909">
    <property type="entry name" value="MR_MLE_2"/>
    <property type="match status" value="1"/>
</dbReference>
<dbReference type="SMART" id="SM00922">
    <property type="entry name" value="MR_MLE"/>
    <property type="match status" value="1"/>
</dbReference>
<feature type="domain" description="Mandelate racemase/muconate lactonizing enzyme C-terminal" evidence="6">
    <location>
        <begin position="115"/>
        <end position="205"/>
    </location>
</feature>
<dbReference type="PANTHER" id="PTHR48073:SF2">
    <property type="entry name" value="O-SUCCINYLBENZOATE SYNTHASE"/>
    <property type="match status" value="1"/>
</dbReference>
<comment type="similarity">
    <text evidence="4">Belongs to the mandelate racemase/muconate lactonizing enzyme family. MenC type 1 subfamily.</text>
</comment>
<dbReference type="SFLD" id="SFLDF00009">
    <property type="entry name" value="o-succinylbenzoate_synthase"/>
    <property type="match status" value="1"/>
</dbReference>
<sequence length="323" mass="35202">MALALYRYSLPFRQPLTFKGQRLASREGLLVTINGQWGEIAPLPGFSTETLADATAESLACLAAIERGETAKPTLPSVQFGFDCARHRWPAFLPAPLPPYPLLQGSPQALMSALPERVAQWQAAPPERIKLKVARYSSDAELALIASLAKWLPNTRLILDANGGWQREQALRFCQQLSPAQIDYLEEPSATLADSITVADATGIDIALDETLQRGTAWAPHPRLAALIIKPTLMGGFAACQALVQRARVHRLRVVISSSFESQWGLGQLSCLARQWAPEEPAGLDTAQAFSESLLSPAGELRHARLHCLYHAAAGDDRKELSL</sequence>
<keyword evidence="3 4" id="KW-0456">Lyase</keyword>